<feature type="transmembrane region" description="Helical" evidence="9">
    <location>
        <begin position="331"/>
        <end position="353"/>
    </location>
</feature>
<dbReference type="NCBIfam" id="TIGR00916">
    <property type="entry name" value="2A0604s01"/>
    <property type="match status" value="1"/>
</dbReference>
<evidence type="ECO:0000259" key="10">
    <source>
        <dbReference type="Pfam" id="PF02355"/>
    </source>
</evidence>
<dbReference type="AlphaFoldDB" id="A0A117SX43"/>
<comment type="caution">
    <text evidence="13">The sequence shown here is derived from an EMBL/GenBank/DDBJ whole genome shotgun (WGS) entry which is preliminary data.</text>
</comment>
<dbReference type="InterPro" id="IPR022813">
    <property type="entry name" value="SecD/SecF_arch_bac"/>
</dbReference>
<dbReference type="Gene3D" id="3.30.70.3400">
    <property type="match status" value="1"/>
</dbReference>
<dbReference type="EMBL" id="LPVJ01000070">
    <property type="protein sequence ID" value="KUO94834.1"/>
    <property type="molecule type" value="Genomic_DNA"/>
</dbReference>
<feature type="transmembrane region" description="Helical" evidence="9">
    <location>
        <begin position="260"/>
        <end position="282"/>
    </location>
</feature>
<feature type="transmembrane region" description="Helical" evidence="9">
    <location>
        <begin position="231"/>
        <end position="253"/>
    </location>
</feature>
<keyword evidence="6 9" id="KW-1133">Transmembrane helix</keyword>
<dbReference type="RefSeq" id="WP_067719569.1">
    <property type="nucleotide sequence ID" value="NZ_LPVJ01000070.1"/>
</dbReference>
<evidence type="ECO:0000259" key="11">
    <source>
        <dbReference type="Pfam" id="PF21760"/>
    </source>
</evidence>
<dbReference type="FunFam" id="1.20.1640.10:FF:000004">
    <property type="entry name" value="Protein translocase subunit SecD"/>
    <property type="match status" value="1"/>
</dbReference>
<feature type="domain" description="Protein export membrane protein SecD/SecF C-terminal" evidence="10">
    <location>
        <begin position="219"/>
        <end position="387"/>
    </location>
</feature>
<dbReference type="SUPFAM" id="SSF82866">
    <property type="entry name" value="Multidrug efflux transporter AcrB transmembrane domain"/>
    <property type="match status" value="1"/>
</dbReference>
<dbReference type="InterPro" id="IPR054384">
    <property type="entry name" value="SecDF_P1_head"/>
</dbReference>
<keyword evidence="3 9" id="KW-1003">Cell membrane</keyword>
<evidence type="ECO:0000256" key="3">
    <source>
        <dbReference type="ARBA" id="ARBA00022475"/>
    </source>
</evidence>
<dbReference type="Proteomes" id="UP000053557">
    <property type="component" value="Unassembled WGS sequence"/>
</dbReference>
<evidence type="ECO:0000256" key="8">
    <source>
        <dbReference type="ARBA" id="ARBA00023136"/>
    </source>
</evidence>
<evidence type="ECO:0000256" key="7">
    <source>
        <dbReference type="ARBA" id="ARBA00023010"/>
    </source>
</evidence>
<comment type="subunit">
    <text evidence="9">Forms a complex with SecF. Part of the essential Sec protein translocation apparatus which comprises SecA, SecYEG and auxiliary proteins SecDF. Other proteins may also be involved.</text>
</comment>
<dbReference type="InterPro" id="IPR055344">
    <property type="entry name" value="SecD_SecF_C_bact"/>
</dbReference>
<evidence type="ECO:0000256" key="6">
    <source>
        <dbReference type="ARBA" id="ARBA00022989"/>
    </source>
</evidence>
<dbReference type="Pfam" id="PF21760">
    <property type="entry name" value="SecD_1st"/>
    <property type="match status" value="1"/>
</dbReference>
<dbReference type="GO" id="GO:0015450">
    <property type="term" value="F:protein-transporting ATPase activity"/>
    <property type="evidence" value="ECO:0007669"/>
    <property type="project" value="InterPro"/>
</dbReference>
<comment type="subcellular location">
    <subcellularLocation>
        <location evidence="1 9">Cell membrane</location>
        <topology evidence="1 9">Multi-pass membrane protein</topology>
    </subcellularLocation>
</comment>
<name>A0A117SX43_9BACL</name>
<organism evidence="13 14">
    <name type="scientific">Ferroacidibacillus organovorans</name>
    <dbReference type="NCBI Taxonomy" id="1765683"/>
    <lineage>
        <taxon>Bacteria</taxon>
        <taxon>Bacillati</taxon>
        <taxon>Bacillota</taxon>
        <taxon>Bacilli</taxon>
        <taxon>Bacillales</taxon>
        <taxon>Alicyclobacillaceae</taxon>
        <taxon>Ferroacidibacillus</taxon>
    </lineage>
</organism>
<evidence type="ECO:0000259" key="12">
    <source>
        <dbReference type="Pfam" id="PF22599"/>
    </source>
</evidence>
<dbReference type="GO" id="GO:0006605">
    <property type="term" value="P:protein targeting"/>
    <property type="evidence" value="ECO:0007669"/>
    <property type="project" value="UniProtKB-UniRule"/>
</dbReference>
<proteinExistence type="inferred from homology"/>
<reference evidence="13 14" key="1">
    <citation type="submission" date="2015-12" db="EMBL/GenBank/DDBJ databases">
        <title>Draft genome sequence of Acidibacillus ferrooxidans ITV001, isolated from a chalcopyrite acid mine drainage site in Brazil.</title>
        <authorList>
            <person name="Dall'Agnol H."/>
            <person name="Nancucheo I."/>
            <person name="Johnson B."/>
            <person name="Oliveira R."/>
            <person name="Leite L."/>
            <person name="Pylro V."/>
            <person name="Nunes G.L."/>
            <person name="Tzotzos G."/>
            <person name="Fernandes G.R."/>
            <person name="Dutra J."/>
            <person name="Orellana S.C."/>
            <person name="Oliveira G."/>
        </authorList>
    </citation>
    <scope>NUCLEOTIDE SEQUENCE [LARGE SCALE GENOMIC DNA]</scope>
    <source>
        <strain evidence="14">ITV01</strain>
    </source>
</reference>
<dbReference type="InterPro" id="IPR048634">
    <property type="entry name" value="SecD_SecF_C"/>
</dbReference>
<evidence type="ECO:0000256" key="2">
    <source>
        <dbReference type="ARBA" id="ARBA00022448"/>
    </source>
</evidence>
<gene>
    <name evidence="9" type="primary">secD</name>
    <name evidence="13" type="ORF">ATW55_10520</name>
</gene>
<keyword evidence="5 9" id="KW-0653">Protein transport</keyword>
<comment type="similarity">
    <text evidence="9">Belongs to the SecD/SecF family. SecD subfamily.</text>
</comment>
<sequence length="408" mass="43667">MIKWGRFTTWILIVIIIFGLTFSVGPKLFAKIPLGLDLQGGFDVLYQIGNGQNITAADLNSTISALTNRVNTLGVADPLIEVDNGNRVRVELAGVFNQTAARQFLSAEANLQFKSASGKVLMTGKDLMNNAAYEPDPTYGYPDVSLQFKNPALLASVTKTYLGKPMEIWLNGKMIQNATIQSVITNGKAVISNMPSVQYAQNLANLLNAGALPLPLHELSSSSVGPTLGRAALHATLLAGALAILLIFLFMLFMYRVAGLVAVIALVAYSLLLLGVFAGFPITLTLTGLAALVLGIGMAVDANIITYERIKDELRNGKSLQSSVVAGQRKALRTILDSNVTTFIAGVVMYGYGTGSVRGFAVALIASIIVSLITAVFLSRSLLMLLTRSNLVKNPWLYGARTKEVAKR</sequence>
<accession>A0A117SX43</accession>
<feature type="domain" description="SecDF P1 head subdomain" evidence="12">
    <location>
        <begin position="119"/>
        <end position="213"/>
    </location>
</feature>
<dbReference type="Pfam" id="PF22599">
    <property type="entry name" value="SecDF_P1_head"/>
    <property type="match status" value="1"/>
</dbReference>
<dbReference type="GO" id="GO:0043952">
    <property type="term" value="P:protein transport by the Sec complex"/>
    <property type="evidence" value="ECO:0007669"/>
    <property type="project" value="UniProtKB-UniRule"/>
</dbReference>
<dbReference type="Pfam" id="PF02355">
    <property type="entry name" value="SecD_SecF_C"/>
    <property type="match status" value="1"/>
</dbReference>
<dbReference type="HAMAP" id="MF_01463_B">
    <property type="entry name" value="SecD_B"/>
    <property type="match status" value="1"/>
</dbReference>
<dbReference type="Gene3D" id="1.20.1640.10">
    <property type="entry name" value="Multidrug efflux transporter AcrB transmembrane domain"/>
    <property type="match status" value="1"/>
</dbReference>
<evidence type="ECO:0000313" key="13">
    <source>
        <dbReference type="EMBL" id="KUO94834.1"/>
    </source>
</evidence>
<evidence type="ECO:0000313" key="14">
    <source>
        <dbReference type="Proteomes" id="UP000053557"/>
    </source>
</evidence>
<keyword evidence="2 9" id="KW-0813">Transport</keyword>
<feature type="transmembrane region" description="Helical" evidence="9">
    <location>
        <begin position="288"/>
        <end position="310"/>
    </location>
</feature>
<evidence type="ECO:0000256" key="4">
    <source>
        <dbReference type="ARBA" id="ARBA00022692"/>
    </source>
</evidence>
<evidence type="ECO:0000256" key="1">
    <source>
        <dbReference type="ARBA" id="ARBA00004651"/>
    </source>
</evidence>
<dbReference type="GO" id="GO:0065002">
    <property type="term" value="P:intracellular protein transmembrane transport"/>
    <property type="evidence" value="ECO:0007669"/>
    <property type="project" value="UniProtKB-UniRule"/>
</dbReference>
<keyword evidence="4 9" id="KW-0812">Transmembrane</keyword>
<dbReference type="InterPro" id="IPR048631">
    <property type="entry name" value="SecD_1st"/>
</dbReference>
<feature type="transmembrane region" description="Helical" evidence="9">
    <location>
        <begin position="359"/>
        <end position="378"/>
    </location>
</feature>
<dbReference type="PANTHER" id="PTHR30081">
    <property type="entry name" value="PROTEIN-EXPORT MEMBRANE PROTEIN SEC"/>
    <property type="match status" value="1"/>
</dbReference>
<keyword evidence="7 9" id="KW-0811">Translocation</keyword>
<keyword evidence="8 9" id="KW-0472">Membrane</keyword>
<dbReference type="InterPro" id="IPR005791">
    <property type="entry name" value="SecD"/>
</dbReference>
<dbReference type="NCBIfam" id="TIGR01129">
    <property type="entry name" value="secD"/>
    <property type="match status" value="1"/>
</dbReference>
<comment type="caution">
    <text evidence="9">Lacks conserved residue(s) required for the propagation of feature annotation.</text>
</comment>
<dbReference type="GO" id="GO:0005886">
    <property type="term" value="C:plasma membrane"/>
    <property type="evidence" value="ECO:0007669"/>
    <property type="project" value="UniProtKB-SubCell"/>
</dbReference>
<evidence type="ECO:0000256" key="5">
    <source>
        <dbReference type="ARBA" id="ARBA00022927"/>
    </source>
</evidence>
<dbReference type="PANTHER" id="PTHR30081:SF1">
    <property type="entry name" value="PROTEIN TRANSLOCASE SUBUNIT SECD"/>
    <property type="match status" value="1"/>
</dbReference>
<keyword evidence="14" id="KW-1185">Reference proteome</keyword>
<comment type="function">
    <text evidence="9">Part of the Sec protein translocase complex. Interacts with the SecYEG preprotein conducting channel. SecDF uses the proton motive force (PMF) to complete protein translocation after the ATP-dependent function of SecA.</text>
</comment>
<feature type="domain" description="Protein translocase subunit SecDF P1" evidence="11">
    <location>
        <begin position="60"/>
        <end position="116"/>
    </location>
</feature>
<dbReference type="Gene3D" id="3.30.1360.200">
    <property type="match status" value="1"/>
</dbReference>
<evidence type="ECO:0000256" key="9">
    <source>
        <dbReference type="HAMAP-Rule" id="MF_01463"/>
    </source>
</evidence>
<protein>
    <recommendedName>
        <fullName evidence="9">Protein translocase subunit SecD</fullName>
    </recommendedName>
</protein>